<protein>
    <submittedName>
        <fullName evidence="1">Winged helix-turn-helix domain-containing protein</fullName>
    </submittedName>
</protein>
<sequence length="139" mass="14685">MASASNPALLKVKVQVMVGDAIAIGPGKADLLEAVATKGSIAAAGRCLGLSYRRTRDMIDTLNACWRSPLVTTVKGGQHGGGTSLTPDGRLVLERYRVLQRALKVTASEHGASLLELATDRADACRISRAPHRGDTDDY</sequence>
<dbReference type="InterPro" id="IPR051815">
    <property type="entry name" value="Molybdate_resp_trans_reg"/>
</dbReference>
<dbReference type="InterPro" id="IPR036388">
    <property type="entry name" value="WH-like_DNA-bd_sf"/>
</dbReference>
<dbReference type="EMBL" id="JBFNXR010000051">
    <property type="protein sequence ID" value="MEW9856246.1"/>
    <property type="molecule type" value="Genomic_DNA"/>
</dbReference>
<accession>A0ABV3RDR9</accession>
<dbReference type="Gene3D" id="1.10.10.10">
    <property type="entry name" value="Winged helix-like DNA-binding domain superfamily/Winged helix DNA-binding domain"/>
    <property type="match status" value="1"/>
</dbReference>
<dbReference type="InterPro" id="IPR036390">
    <property type="entry name" value="WH_DNA-bd_sf"/>
</dbReference>
<dbReference type="PANTHER" id="PTHR30432">
    <property type="entry name" value="TRANSCRIPTIONAL REGULATOR MODE"/>
    <property type="match status" value="1"/>
</dbReference>
<comment type="caution">
    <text evidence="1">The sequence shown here is derived from an EMBL/GenBank/DDBJ whole genome shotgun (WGS) entry which is preliminary data.</text>
</comment>
<organism evidence="1 2">
    <name type="scientific">Novosphingobium rhizovicinum</name>
    <dbReference type="NCBI Taxonomy" id="3228928"/>
    <lineage>
        <taxon>Bacteria</taxon>
        <taxon>Pseudomonadati</taxon>
        <taxon>Pseudomonadota</taxon>
        <taxon>Alphaproteobacteria</taxon>
        <taxon>Sphingomonadales</taxon>
        <taxon>Sphingomonadaceae</taxon>
        <taxon>Novosphingobium</taxon>
    </lineage>
</organism>
<dbReference type="SUPFAM" id="SSF46785">
    <property type="entry name" value="Winged helix' DNA-binding domain"/>
    <property type="match status" value="1"/>
</dbReference>
<evidence type="ECO:0000313" key="2">
    <source>
        <dbReference type="Proteomes" id="UP001556118"/>
    </source>
</evidence>
<name>A0ABV3RDR9_9SPHN</name>
<reference evidence="1 2" key="1">
    <citation type="submission" date="2024-06" db="EMBL/GenBank/DDBJ databases">
        <title>Novosphingobium rhizovicinus M1R2S20.</title>
        <authorList>
            <person name="Sun J.-Q."/>
        </authorList>
    </citation>
    <scope>NUCLEOTIDE SEQUENCE [LARGE SCALE GENOMIC DNA]</scope>
    <source>
        <strain evidence="1 2">M1R2S20</strain>
    </source>
</reference>
<dbReference type="Proteomes" id="UP001556118">
    <property type="component" value="Unassembled WGS sequence"/>
</dbReference>
<dbReference type="PANTHER" id="PTHR30432:SF1">
    <property type="entry name" value="DNA-BINDING TRANSCRIPTIONAL DUAL REGULATOR MODE"/>
    <property type="match status" value="1"/>
</dbReference>
<dbReference type="RefSeq" id="WP_367774620.1">
    <property type="nucleotide sequence ID" value="NZ_JBFNXR010000051.1"/>
</dbReference>
<proteinExistence type="predicted"/>
<evidence type="ECO:0000313" key="1">
    <source>
        <dbReference type="EMBL" id="MEW9856246.1"/>
    </source>
</evidence>
<keyword evidence="2" id="KW-1185">Reference proteome</keyword>
<gene>
    <name evidence="1" type="ORF">ABUH87_13980</name>
</gene>